<feature type="domain" description="Divergent 4Fe-4S mono-cluster" evidence="1">
    <location>
        <begin position="14"/>
        <end position="76"/>
    </location>
</feature>
<evidence type="ECO:0000259" key="1">
    <source>
        <dbReference type="Pfam" id="PF06902"/>
    </source>
</evidence>
<keyword evidence="3" id="KW-1185">Reference proteome</keyword>
<evidence type="ECO:0000313" key="2">
    <source>
        <dbReference type="EMBL" id="MBP2026076.1"/>
    </source>
</evidence>
<dbReference type="RefSeq" id="WP_210061949.1">
    <property type="nucleotide sequence ID" value="NZ_JAGGLJ010000020.1"/>
</dbReference>
<proteinExistence type="predicted"/>
<protein>
    <submittedName>
        <fullName evidence="2">Fe-S cluster protein YjdI</fullName>
    </submittedName>
</protein>
<dbReference type="Proteomes" id="UP001519306">
    <property type="component" value="Unassembled WGS sequence"/>
</dbReference>
<sequence>MKEKELLDLGYKKYSGDNIDIFFHQEICEHSGKCINGSNKVFDTDRRPWIVADNENYEKVKNIIHQCPSGALKYILK</sequence>
<dbReference type="EMBL" id="JAGGLJ010000020">
    <property type="protein sequence ID" value="MBP2026076.1"/>
    <property type="molecule type" value="Genomic_DNA"/>
</dbReference>
<dbReference type="InterPro" id="IPR010693">
    <property type="entry name" value="Divergent_4Fe-4S_mono-cluster"/>
</dbReference>
<organism evidence="2 3">
    <name type="scientific">Peptoniphilus stercorisuis</name>
    <dbReference type="NCBI Taxonomy" id="1436965"/>
    <lineage>
        <taxon>Bacteria</taxon>
        <taxon>Bacillati</taxon>
        <taxon>Bacillota</taxon>
        <taxon>Tissierellia</taxon>
        <taxon>Tissierellales</taxon>
        <taxon>Peptoniphilaceae</taxon>
        <taxon>Peptoniphilus</taxon>
    </lineage>
</organism>
<evidence type="ECO:0000313" key="3">
    <source>
        <dbReference type="Proteomes" id="UP001519306"/>
    </source>
</evidence>
<gene>
    <name evidence="2" type="ORF">J2Z71_001634</name>
</gene>
<name>A0ABS4KFP2_9FIRM</name>
<dbReference type="Pfam" id="PF06902">
    <property type="entry name" value="Fer4_19"/>
    <property type="match status" value="1"/>
</dbReference>
<comment type="caution">
    <text evidence="2">The sequence shown here is derived from an EMBL/GenBank/DDBJ whole genome shotgun (WGS) entry which is preliminary data.</text>
</comment>
<accession>A0ABS4KFP2</accession>
<reference evidence="2 3" key="1">
    <citation type="submission" date="2021-03" db="EMBL/GenBank/DDBJ databases">
        <title>Genomic Encyclopedia of Type Strains, Phase IV (KMG-IV): sequencing the most valuable type-strain genomes for metagenomic binning, comparative biology and taxonomic classification.</title>
        <authorList>
            <person name="Goeker M."/>
        </authorList>
    </citation>
    <scope>NUCLEOTIDE SEQUENCE [LARGE SCALE GENOMIC DNA]</scope>
    <source>
        <strain evidence="2 3">DSM 27563</strain>
    </source>
</reference>